<organism evidence="2 3">
    <name type="scientific">Proteiniclasticum ruminis</name>
    <dbReference type="NCBI Taxonomy" id="398199"/>
    <lineage>
        <taxon>Bacteria</taxon>
        <taxon>Bacillati</taxon>
        <taxon>Bacillota</taxon>
        <taxon>Clostridia</taxon>
        <taxon>Eubacteriales</taxon>
        <taxon>Clostridiaceae</taxon>
        <taxon>Proteiniclasticum</taxon>
    </lineage>
</organism>
<dbReference type="AlphaFoldDB" id="A0A1G8S0B4"/>
<proteinExistence type="predicted"/>
<name>A0A1G8S0B4_9CLOT</name>
<reference evidence="2 3" key="1">
    <citation type="submission" date="2016-10" db="EMBL/GenBank/DDBJ databases">
        <authorList>
            <person name="de Groot N.N."/>
        </authorList>
    </citation>
    <scope>NUCLEOTIDE SEQUENCE [LARGE SCALE GENOMIC DNA]</scope>
    <source>
        <strain evidence="2 3">CGMCC 1.5058</strain>
    </source>
</reference>
<gene>
    <name evidence="2" type="ORF">SAMN05421804_11025</name>
</gene>
<keyword evidence="1" id="KW-0732">Signal</keyword>
<evidence type="ECO:0000313" key="2">
    <source>
        <dbReference type="EMBL" id="SDJ22602.1"/>
    </source>
</evidence>
<dbReference type="Proteomes" id="UP000183255">
    <property type="component" value="Unassembled WGS sequence"/>
</dbReference>
<feature type="chain" id="PRO_5039396472" description="DUF4362 domain-containing protein" evidence="1">
    <location>
        <begin position="22"/>
        <end position="140"/>
    </location>
</feature>
<evidence type="ECO:0000313" key="3">
    <source>
        <dbReference type="Proteomes" id="UP000183255"/>
    </source>
</evidence>
<evidence type="ECO:0000256" key="1">
    <source>
        <dbReference type="SAM" id="SignalP"/>
    </source>
</evidence>
<dbReference type="PROSITE" id="PS51257">
    <property type="entry name" value="PROKAR_LIPOPROTEIN"/>
    <property type="match status" value="1"/>
</dbReference>
<dbReference type="RefSeq" id="WP_031577423.1">
    <property type="nucleotide sequence ID" value="NZ_DAMANS010000055.1"/>
</dbReference>
<evidence type="ECO:0008006" key="4">
    <source>
        <dbReference type="Google" id="ProtNLM"/>
    </source>
</evidence>
<feature type="signal peptide" evidence="1">
    <location>
        <begin position="1"/>
        <end position="21"/>
    </location>
</feature>
<sequence>MKRPYLLVCLLFFLNFMTACGHKEGYIHREDALKRGYIVLEGTNSHNHERFDMFLKNVDSKREDQITIVIYDLVRNQYVLTIDYDGENYYASRYFMDQNHKKSQTIDKLLFTHLSYTSSKNYFLTNENKIHSDLWIYQGK</sequence>
<dbReference type="EMBL" id="FNDZ01000010">
    <property type="protein sequence ID" value="SDJ22602.1"/>
    <property type="molecule type" value="Genomic_DNA"/>
</dbReference>
<accession>A0A1G8S0B4</accession>
<protein>
    <recommendedName>
        <fullName evidence="4">DUF4362 domain-containing protein</fullName>
    </recommendedName>
</protein>